<keyword evidence="2" id="KW-1185">Reference proteome</keyword>
<reference evidence="1 2" key="1">
    <citation type="journal article" date="2018" name="Gigascience">
        <title>Genomes of trombidid mites reveal novel predicted allergens and laterally-transferred genes associated with secondary metabolism.</title>
        <authorList>
            <person name="Dong X."/>
            <person name="Chaisiri K."/>
            <person name="Xia D."/>
            <person name="Armstrong S.D."/>
            <person name="Fang Y."/>
            <person name="Donnelly M.J."/>
            <person name="Kadowaki T."/>
            <person name="McGarry J.W."/>
            <person name="Darby A.C."/>
            <person name="Makepeace B.L."/>
        </authorList>
    </citation>
    <scope>NUCLEOTIDE SEQUENCE [LARGE SCALE GENOMIC DNA]</scope>
    <source>
        <strain evidence="1">UoL-UT</strain>
    </source>
</reference>
<organism evidence="1 2">
    <name type="scientific">Leptotrombidium deliense</name>
    <dbReference type="NCBI Taxonomy" id="299467"/>
    <lineage>
        <taxon>Eukaryota</taxon>
        <taxon>Metazoa</taxon>
        <taxon>Ecdysozoa</taxon>
        <taxon>Arthropoda</taxon>
        <taxon>Chelicerata</taxon>
        <taxon>Arachnida</taxon>
        <taxon>Acari</taxon>
        <taxon>Acariformes</taxon>
        <taxon>Trombidiformes</taxon>
        <taxon>Prostigmata</taxon>
        <taxon>Anystina</taxon>
        <taxon>Parasitengona</taxon>
        <taxon>Trombiculoidea</taxon>
        <taxon>Trombiculidae</taxon>
        <taxon>Leptotrombidium</taxon>
    </lineage>
</organism>
<dbReference type="Proteomes" id="UP000288716">
    <property type="component" value="Unassembled WGS sequence"/>
</dbReference>
<name>A0A443R980_9ACAR</name>
<dbReference type="AlphaFoldDB" id="A0A443R980"/>
<sequence length="69" mass="7178">MNAMTVVGNHLYQSSVLTTPSFSSSGITTPTPFCSVAGSHLPKGVLPLLGEPPSFSVPTFPHHSTRVGL</sequence>
<gene>
    <name evidence="1" type="ORF">B4U80_00599</name>
</gene>
<accession>A0A443R980</accession>
<evidence type="ECO:0000313" key="2">
    <source>
        <dbReference type="Proteomes" id="UP000288716"/>
    </source>
</evidence>
<dbReference type="EMBL" id="NCKV01048973">
    <property type="protein sequence ID" value="RWS11820.1"/>
    <property type="molecule type" value="Genomic_DNA"/>
</dbReference>
<dbReference type="VEuPathDB" id="VectorBase:LDEU014058"/>
<evidence type="ECO:0000313" key="1">
    <source>
        <dbReference type="EMBL" id="RWS11820.1"/>
    </source>
</evidence>
<proteinExistence type="predicted"/>
<protein>
    <submittedName>
        <fullName evidence="1">Uncharacterized protein</fullName>
    </submittedName>
</protein>
<comment type="caution">
    <text evidence="1">The sequence shown here is derived from an EMBL/GenBank/DDBJ whole genome shotgun (WGS) entry which is preliminary data.</text>
</comment>